<dbReference type="Proteomes" id="UP000663846">
    <property type="component" value="Unassembled WGS sequence"/>
</dbReference>
<evidence type="ECO:0000313" key="1">
    <source>
        <dbReference type="EMBL" id="CAE6438383.1"/>
    </source>
</evidence>
<gene>
    <name evidence="1" type="ORF">RDB_LOCUS124812</name>
</gene>
<comment type="caution">
    <text evidence="1">The sequence shown here is derived from an EMBL/GenBank/DDBJ whole genome shotgun (WGS) entry which is preliminary data.</text>
</comment>
<name>A0A8H2Y0G6_9AGAM</name>
<accession>A0A8H2Y0G6</accession>
<proteinExistence type="predicted"/>
<protein>
    <submittedName>
        <fullName evidence="1">Uncharacterized protein</fullName>
    </submittedName>
</protein>
<reference evidence="1" key="1">
    <citation type="submission" date="2021-01" db="EMBL/GenBank/DDBJ databases">
        <authorList>
            <person name="Kaushik A."/>
        </authorList>
    </citation>
    <scope>NUCLEOTIDE SEQUENCE</scope>
    <source>
        <strain evidence="1">AG1-1C</strain>
    </source>
</reference>
<sequence>MVKYDAYYLSPQKREFDRIKNEFVRNNHKAGLDEWERQQQKSWATQRQEAKKLLDYINSTAASRSDELKDLKSERKEQICKRLRALGWEDKYFRFPTHGDEAGKLWNSLVEISKPLTDRTWTNILPKLTRLLEENRLEVDAFERQERRNKKFGKQPPTQIDTITILRGSLLTSPFPEENVICGWSFFANLYEEENSLDDLDGLFNEKRSLVCQKLLEWRTRVENQLVDQYISSGNETNSTTENTILTIRGSTDATRNLSDNARFLLRADTVFMLKTGGKLSKVDREHGPTAGYIHFPEMPCINSEPDLFGFYVVDPDLGPALDRYVRHAGRKLLSRRS</sequence>
<organism evidence="1 2">
    <name type="scientific">Rhizoctonia solani</name>
    <dbReference type="NCBI Taxonomy" id="456999"/>
    <lineage>
        <taxon>Eukaryota</taxon>
        <taxon>Fungi</taxon>
        <taxon>Dikarya</taxon>
        <taxon>Basidiomycota</taxon>
        <taxon>Agaricomycotina</taxon>
        <taxon>Agaricomycetes</taxon>
        <taxon>Cantharellales</taxon>
        <taxon>Ceratobasidiaceae</taxon>
        <taxon>Rhizoctonia</taxon>
    </lineage>
</organism>
<dbReference type="AlphaFoldDB" id="A0A8H2Y0G6"/>
<evidence type="ECO:0000313" key="2">
    <source>
        <dbReference type="Proteomes" id="UP000663846"/>
    </source>
</evidence>
<dbReference type="EMBL" id="CAJMWS010000368">
    <property type="protein sequence ID" value="CAE6438383.1"/>
    <property type="molecule type" value="Genomic_DNA"/>
</dbReference>